<dbReference type="PROSITE" id="PS51257">
    <property type="entry name" value="PROKAR_LIPOPROTEIN"/>
    <property type="match status" value="1"/>
</dbReference>
<name>A0A150X228_9BACT</name>
<feature type="domain" description="Lipocalin-like" evidence="2">
    <location>
        <begin position="36"/>
        <end position="107"/>
    </location>
</feature>
<keyword evidence="4" id="KW-1185">Reference proteome</keyword>
<dbReference type="InterPro" id="IPR024311">
    <property type="entry name" value="Lipocalin-like"/>
</dbReference>
<dbReference type="Pfam" id="PF13648">
    <property type="entry name" value="Lipocalin_4"/>
    <property type="match status" value="1"/>
</dbReference>
<feature type="signal peptide" evidence="1">
    <location>
        <begin position="1"/>
        <end position="22"/>
    </location>
</feature>
<gene>
    <name evidence="3" type="ORF">AWN68_08745</name>
</gene>
<keyword evidence="1" id="KW-0732">Signal</keyword>
<sequence>MNLRFPLLLTFLSLTLLLGSCGKNDIDAPFTDSNNIKGTWQLVERYTSSGGPGQWSSVTNGYTYTFSEDNVVITDQFECDGTYQFNAGRLTIDFNCPDQQFNHTYKIESEGNFIILSPDPSPCDEGCAEKFRRITID</sequence>
<evidence type="ECO:0000259" key="2">
    <source>
        <dbReference type="Pfam" id="PF13648"/>
    </source>
</evidence>
<evidence type="ECO:0000313" key="3">
    <source>
        <dbReference type="EMBL" id="KYG72781.1"/>
    </source>
</evidence>
<comment type="caution">
    <text evidence="3">The sequence shown here is derived from an EMBL/GenBank/DDBJ whole genome shotgun (WGS) entry which is preliminary data.</text>
</comment>
<organism evidence="3 4">
    <name type="scientific">Roseivirga echinicomitans</name>
    <dbReference type="NCBI Taxonomy" id="296218"/>
    <lineage>
        <taxon>Bacteria</taxon>
        <taxon>Pseudomonadati</taxon>
        <taxon>Bacteroidota</taxon>
        <taxon>Cytophagia</taxon>
        <taxon>Cytophagales</taxon>
        <taxon>Roseivirgaceae</taxon>
        <taxon>Roseivirga</taxon>
    </lineage>
</organism>
<dbReference type="OrthoDB" id="708275at2"/>
<dbReference type="STRING" id="296218.AWN68_08745"/>
<protein>
    <recommendedName>
        <fullName evidence="2">Lipocalin-like domain-containing protein</fullName>
    </recommendedName>
</protein>
<accession>A0A150X228</accession>
<dbReference type="Proteomes" id="UP000075615">
    <property type="component" value="Unassembled WGS sequence"/>
</dbReference>
<dbReference type="RefSeq" id="WP_068417299.1">
    <property type="nucleotide sequence ID" value="NZ_LRDB01000050.1"/>
</dbReference>
<dbReference type="AlphaFoldDB" id="A0A150X228"/>
<dbReference type="EMBL" id="LRDB01000050">
    <property type="protein sequence ID" value="KYG72781.1"/>
    <property type="molecule type" value="Genomic_DNA"/>
</dbReference>
<proteinExistence type="predicted"/>
<feature type="chain" id="PRO_5007574074" description="Lipocalin-like domain-containing protein" evidence="1">
    <location>
        <begin position="23"/>
        <end position="137"/>
    </location>
</feature>
<evidence type="ECO:0000313" key="4">
    <source>
        <dbReference type="Proteomes" id="UP000075615"/>
    </source>
</evidence>
<evidence type="ECO:0000256" key="1">
    <source>
        <dbReference type="SAM" id="SignalP"/>
    </source>
</evidence>
<reference evidence="3 4" key="1">
    <citation type="submission" date="2016-01" db="EMBL/GenBank/DDBJ databases">
        <title>Genome sequencing of Roseivirga echinicomitans KMM 6058.</title>
        <authorList>
            <person name="Selvaratnam C."/>
            <person name="Thevarajoo S."/>
            <person name="Goh K.M."/>
            <person name="Ee R."/>
            <person name="Chan K.-G."/>
            <person name="Chong C.S."/>
        </authorList>
    </citation>
    <scope>NUCLEOTIDE SEQUENCE [LARGE SCALE GENOMIC DNA]</scope>
    <source>
        <strain evidence="3 4">KMM 6058</strain>
    </source>
</reference>